<dbReference type="STRING" id="7159.Q17MP2"/>
<accession>Q17MP2</accession>
<dbReference type="PANTHER" id="PTHR44395:SF1">
    <property type="entry name" value="PROTEIN O-MANNOSYL-TRANSFERASE TMTC3"/>
    <property type="match status" value="1"/>
</dbReference>
<dbReference type="GO" id="GO:0035269">
    <property type="term" value="P:protein O-linked glycosylation via mannose"/>
    <property type="evidence" value="ECO:0007669"/>
    <property type="project" value="TreeGrafter"/>
</dbReference>
<protein>
    <submittedName>
        <fullName evidence="2">AAEL000966-PA</fullName>
    </submittedName>
</protein>
<keyword evidence="1" id="KW-0732">Signal</keyword>
<dbReference type="VEuPathDB" id="VectorBase:AAEL019703"/>
<sequence length="99" mass="10849">MLSWRYLTLAMIFVATAMLCKEQGITITGICAIYEIFVAQKAKSPYSEAKEAPAVTGIWVNRTERALSGASEEKLNNFNNFGQFLARSLSSSSSSLVMS</sequence>
<reference evidence="2" key="2">
    <citation type="journal article" date="2007" name="Science">
        <title>Genome sequence of Aedes aegypti, a major arbovirus vector.</title>
        <authorList>
            <person name="Nene V."/>
            <person name="Wortman J.R."/>
            <person name="Lawson D."/>
            <person name="Haas B."/>
            <person name="Kodira C."/>
            <person name="Tu Z.J."/>
            <person name="Loftus B."/>
            <person name="Xi Z."/>
            <person name="Megy K."/>
            <person name="Grabherr M."/>
            <person name="Ren Q."/>
            <person name="Zdobnov E.M."/>
            <person name="Lobo N.F."/>
            <person name="Campbell K.S."/>
            <person name="Brown S.E."/>
            <person name="Bonaldo M.F."/>
            <person name="Zhu J."/>
            <person name="Sinkins S.P."/>
            <person name="Hogenkamp D.G."/>
            <person name="Amedeo P."/>
            <person name="Arensburger P."/>
            <person name="Atkinson P.W."/>
            <person name="Bidwell S."/>
            <person name="Biedler J."/>
            <person name="Birney E."/>
            <person name="Bruggner R.V."/>
            <person name="Costas J."/>
            <person name="Coy M.R."/>
            <person name="Crabtree J."/>
            <person name="Crawford M."/>
            <person name="Debruyn B."/>
            <person name="Decaprio D."/>
            <person name="Eiglmeier K."/>
            <person name="Eisenstadt E."/>
            <person name="El-Dorry H."/>
            <person name="Gelbart W.M."/>
            <person name="Gomes S.L."/>
            <person name="Hammond M."/>
            <person name="Hannick L.I."/>
            <person name="Hogan J.R."/>
            <person name="Holmes M.H."/>
            <person name="Jaffe D."/>
            <person name="Johnston J.S."/>
            <person name="Kennedy R.C."/>
            <person name="Koo H."/>
            <person name="Kravitz S."/>
            <person name="Kriventseva E.V."/>
            <person name="Kulp D."/>
            <person name="Labutti K."/>
            <person name="Lee E."/>
            <person name="Li S."/>
            <person name="Lovin D.D."/>
            <person name="Mao C."/>
            <person name="Mauceli E."/>
            <person name="Menck C.F."/>
            <person name="Miller J.R."/>
            <person name="Montgomery P."/>
            <person name="Mori A."/>
            <person name="Nascimento A.L."/>
            <person name="Naveira H.F."/>
            <person name="Nusbaum C."/>
            <person name="O'leary S."/>
            <person name="Orvis J."/>
            <person name="Pertea M."/>
            <person name="Quesneville H."/>
            <person name="Reidenbach K.R."/>
            <person name="Rogers Y.H."/>
            <person name="Roth C.W."/>
            <person name="Schneider J.R."/>
            <person name="Schatz M."/>
            <person name="Shumway M."/>
            <person name="Stanke M."/>
            <person name="Stinson E.O."/>
            <person name="Tubio J.M."/>
            <person name="Vanzee J.P."/>
            <person name="Verjovski-Almeida S."/>
            <person name="Werner D."/>
            <person name="White O."/>
            <person name="Wyder S."/>
            <person name="Zeng Q."/>
            <person name="Zhao Q."/>
            <person name="Zhao Y."/>
            <person name="Hill C.A."/>
            <person name="Raikhel A.S."/>
            <person name="Soares M.B."/>
            <person name="Knudson D.L."/>
            <person name="Lee N.H."/>
            <person name="Galagan J."/>
            <person name="Salzberg S.L."/>
            <person name="Paulsen I.T."/>
            <person name="Dimopoulos G."/>
            <person name="Collins F.H."/>
            <person name="Birren B."/>
            <person name="Fraser-Liggett C.M."/>
            <person name="Severson D.W."/>
        </authorList>
    </citation>
    <scope>NUCLEOTIDE SEQUENCE [LARGE SCALE GENOMIC DNA]</scope>
    <source>
        <strain evidence="2">Liverpool</strain>
    </source>
</reference>
<reference evidence="2" key="3">
    <citation type="submission" date="2012-09" db="EMBL/GenBank/DDBJ databases">
        <authorList>
            <consortium name="VectorBase"/>
        </authorList>
    </citation>
    <scope>NUCLEOTIDE SEQUENCE</scope>
    <source>
        <strain evidence="2">Liverpool</strain>
    </source>
</reference>
<dbReference type="AlphaFoldDB" id="Q17MP2"/>
<evidence type="ECO:0000313" key="3">
    <source>
        <dbReference type="Proteomes" id="UP000682892"/>
    </source>
</evidence>
<evidence type="ECO:0000256" key="1">
    <source>
        <dbReference type="SAM" id="SignalP"/>
    </source>
</evidence>
<dbReference type="EMBL" id="CH477204">
    <property type="protein sequence ID" value="EAT47980.1"/>
    <property type="molecule type" value="Genomic_DNA"/>
</dbReference>
<feature type="chain" id="PRO_5014308086" evidence="1">
    <location>
        <begin position="18"/>
        <end position="99"/>
    </location>
</feature>
<organism evidence="2 3">
    <name type="scientific">Aedes aegypti</name>
    <name type="common">Yellowfever mosquito</name>
    <name type="synonym">Culex aegypti</name>
    <dbReference type="NCBI Taxonomy" id="7159"/>
    <lineage>
        <taxon>Eukaryota</taxon>
        <taxon>Metazoa</taxon>
        <taxon>Ecdysozoa</taxon>
        <taxon>Arthropoda</taxon>
        <taxon>Hexapoda</taxon>
        <taxon>Insecta</taxon>
        <taxon>Pterygota</taxon>
        <taxon>Neoptera</taxon>
        <taxon>Endopterygota</taxon>
        <taxon>Diptera</taxon>
        <taxon>Nematocera</taxon>
        <taxon>Culicoidea</taxon>
        <taxon>Culicidae</taxon>
        <taxon>Culicinae</taxon>
        <taxon>Aedini</taxon>
        <taxon>Aedes</taxon>
        <taxon>Stegomyia</taxon>
    </lineage>
</organism>
<evidence type="ECO:0000313" key="2">
    <source>
        <dbReference type="EMBL" id="EAT47980.1"/>
    </source>
</evidence>
<dbReference type="PaxDb" id="7159-AAEL000966-PA"/>
<proteinExistence type="predicted"/>
<dbReference type="Proteomes" id="UP000682892">
    <property type="component" value="Chromosome 3"/>
</dbReference>
<reference evidence="2" key="1">
    <citation type="submission" date="2005-10" db="EMBL/GenBank/DDBJ databases">
        <authorList>
            <person name="Loftus B.J."/>
            <person name="Nene V.M."/>
            <person name="Hannick L.I."/>
            <person name="Bidwell S."/>
            <person name="Haas B."/>
            <person name="Amedeo P."/>
            <person name="Orvis J."/>
            <person name="Wortman J.R."/>
            <person name="White O.R."/>
            <person name="Salzberg S."/>
            <person name="Shumway M."/>
            <person name="Koo H."/>
            <person name="Zhao Y."/>
            <person name="Holmes M."/>
            <person name="Miller J."/>
            <person name="Schatz M."/>
            <person name="Pop M."/>
            <person name="Pai G."/>
            <person name="Utterback T."/>
            <person name="Rogers Y.-H."/>
            <person name="Kravitz S."/>
            <person name="Fraser C.M."/>
        </authorList>
    </citation>
    <scope>NUCLEOTIDE SEQUENCE</scope>
    <source>
        <strain evidence="2">Liverpool</strain>
    </source>
</reference>
<gene>
    <name evidence="2" type="ORF">AaeL_AAEL000966</name>
</gene>
<dbReference type="HOGENOM" id="CLU_2322260_0_0_1"/>
<name>Q17MP2_AEDAE</name>
<dbReference type="GO" id="GO:0005783">
    <property type="term" value="C:endoplasmic reticulum"/>
    <property type="evidence" value="ECO:0007669"/>
    <property type="project" value="TreeGrafter"/>
</dbReference>
<dbReference type="PANTHER" id="PTHR44395">
    <property type="match status" value="1"/>
</dbReference>
<dbReference type="GO" id="GO:0000030">
    <property type="term" value="F:mannosyltransferase activity"/>
    <property type="evidence" value="ECO:0007669"/>
    <property type="project" value="TreeGrafter"/>
</dbReference>
<feature type="signal peptide" evidence="1">
    <location>
        <begin position="1"/>
        <end position="17"/>
    </location>
</feature>